<comment type="caution">
    <text evidence="2">The sequence shown here is derived from an EMBL/GenBank/DDBJ whole genome shotgun (WGS) entry which is preliminary data.</text>
</comment>
<dbReference type="Proteomes" id="UP001157418">
    <property type="component" value="Unassembled WGS sequence"/>
</dbReference>
<sequence length="90" mass="10308">MKSSAPERFRRFTGLGCDKLAQRQVVFDEDLEGLKQLRALHVQTEKEAKELKEEVVGLSERNRSLVTDLSQSIRQQEELTKVESGFATEK</sequence>
<reference evidence="2 3" key="1">
    <citation type="submission" date="2022-01" db="EMBL/GenBank/DDBJ databases">
        <authorList>
            <person name="Xiong W."/>
            <person name="Schranz E."/>
        </authorList>
    </citation>
    <scope>NUCLEOTIDE SEQUENCE [LARGE SCALE GENOMIC DNA]</scope>
</reference>
<accession>A0AAU9LVA1</accession>
<feature type="coiled-coil region" evidence="1">
    <location>
        <begin position="34"/>
        <end position="68"/>
    </location>
</feature>
<evidence type="ECO:0000313" key="2">
    <source>
        <dbReference type="EMBL" id="CAH1415714.1"/>
    </source>
</evidence>
<protein>
    <submittedName>
        <fullName evidence="2">Uncharacterized protein</fullName>
    </submittedName>
</protein>
<organism evidence="2 3">
    <name type="scientific">Lactuca virosa</name>
    <dbReference type="NCBI Taxonomy" id="75947"/>
    <lineage>
        <taxon>Eukaryota</taxon>
        <taxon>Viridiplantae</taxon>
        <taxon>Streptophyta</taxon>
        <taxon>Embryophyta</taxon>
        <taxon>Tracheophyta</taxon>
        <taxon>Spermatophyta</taxon>
        <taxon>Magnoliopsida</taxon>
        <taxon>eudicotyledons</taxon>
        <taxon>Gunneridae</taxon>
        <taxon>Pentapetalae</taxon>
        <taxon>asterids</taxon>
        <taxon>campanulids</taxon>
        <taxon>Asterales</taxon>
        <taxon>Asteraceae</taxon>
        <taxon>Cichorioideae</taxon>
        <taxon>Cichorieae</taxon>
        <taxon>Lactucinae</taxon>
        <taxon>Lactuca</taxon>
    </lineage>
</organism>
<keyword evidence="1" id="KW-0175">Coiled coil</keyword>
<dbReference type="AlphaFoldDB" id="A0AAU9LVA1"/>
<keyword evidence="3" id="KW-1185">Reference proteome</keyword>
<evidence type="ECO:0000256" key="1">
    <source>
        <dbReference type="SAM" id="Coils"/>
    </source>
</evidence>
<name>A0AAU9LVA1_9ASTR</name>
<evidence type="ECO:0000313" key="3">
    <source>
        <dbReference type="Proteomes" id="UP001157418"/>
    </source>
</evidence>
<dbReference type="EMBL" id="CAKMRJ010000002">
    <property type="protein sequence ID" value="CAH1415714.1"/>
    <property type="molecule type" value="Genomic_DNA"/>
</dbReference>
<gene>
    <name evidence="2" type="ORF">LVIROSA_LOCUS3538</name>
</gene>
<proteinExistence type="predicted"/>